<dbReference type="AlphaFoldDB" id="A0AAD9U0F2"/>
<evidence type="ECO:0000313" key="1">
    <source>
        <dbReference type="EMBL" id="KAK2645173.1"/>
    </source>
</evidence>
<proteinExistence type="predicted"/>
<dbReference type="Proteomes" id="UP001280121">
    <property type="component" value="Unassembled WGS sequence"/>
</dbReference>
<organism evidence="1 2">
    <name type="scientific">Dipteronia dyeriana</name>
    <dbReference type="NCBI Taxonomy" id="168575"/>
    <lineage>
        <taxon>Eukaryota</taxon>
        <taxon>Viridiplantae</taxon>
        <taxon>Streptophyta</taxon>
        <taxon>Embryophyta</taxon>
        <taxon>Tracheophyta</taxon>
        <taxon>Spermatophyta</taxon>
        <taxon>Magnoliopsida</taxon>
        <taxon>eudicotyledons</taxon>
        <taxon>Gunneridae</taxon>
        <taxon>Pentapetalae</taxon>
        <taxon>rosids</taxon>
        <taxon>malvids</taxon>
        <taxon>Sapindales</taxon>
        <taxon>Sapindaceae</taxon>
        <taxon>Hippocastanoideae</taxon>
        <taxon>Acereae</taxon>
        <taxon>Dipteronia</taxon>
    </lineage>
</organism>
<keyword evidence="2" id="KW-1185">Reference proteome</keyword>
<comment type="caution">
    <text evidence="1">The sequence shown here is derived from an EMBL/GenBank/DDBJ whole genome shotgun (WGS) entry which is preliminary data.</text>
</comment>
<accession>A0AAD9U0F2</accession>
<protein>
    <submittedName>
        <fullName evidence="1">Uncharacterized protein</fullName>
    </submittedName>
</protein>
<reference evidence="1" key="1">
    <citation type="journal article" date="2023" name="Plant J.">
        <title>Genome sequences and population genomics provide insights into the demographic history, inbreeding, and mutation load of two 'living fossil' tree species of Dipteronia.</title>
        <authorList>
            <person name="Feng Y."/>
            <person name="Comes H.P."/>
            <person name="Chen J."/>
            <person name="Zhu S."/>
            <person name="Lu R."/>
            <person name="Zhang X."/>
            <person name="Li P."/>
            <person name="Qiu J."/>
            <person name="Olsen K.M."/>
            <person name="Qiu Y."/>
        </authorList>
    </citation>
    <scope>NUCLEOTIDE SEQUENCE</scope>
    <source>
        <strain evidence="1">KIB01</strain>
    </source>
</reference>
<gene>
    <name evidence="1" type="ORF">Ddye_020368</name>
</gene>
<sequence length="123" mass="12538">MVRGQGSVAPTSTVSSTAVASTSIATAPILHTPPTSMPSLTEPGVTEVLPTLRAVEEELATAPGMVEDQSAPKGVVGDQTNLVLAKAETGAEPVEEQLETGATLISQTEIIPPEILAEVTQPP</sequence>
<name>A0AAD9U0F2_9ROSI</name>
<dbReference type="EMBL" id="JANJYI010000006">
    <property type="protein sequence ID" value="KAK2645173.1"/>
    <property type="molecule type" value="Genomic_DNA"/>
</dbReference>
<evidence type="ECO:0000313" key="2">
    <source>
        <dbReference type="Proteomes" id="UP001280121"/>
    </source>
</evidence>